<evidence type="ECO:0000313" key="2">
    <source>
        <dbReference type="EMBL" id="DAE06821.1"/>
    </source>
</evidence>
<evidence type="ECO:0000256" key="1">
    <source>
        <dbReference type="SAM" id="Phobius"/>
    </source>
</evidence>
<keyword evidence="1" id="KW-0472">Membrane</keyword>
<proteinExistence type="predicted"/>
<keyword evidence="1" id="KW-0812">Transmembrane</keyword>
<organism evidence="2">
    <name type="scientific">Siphoviridae sp. ctXBp18</name>
    <dbReference type="NCBI Taxonomy" id="2825541"/>
    <lineage>
        <taxon>Viruses</taxon>
        <taxon>Duplodnaviria</taxon>
        <taxon>Heunggongvirae</taxon>
        <taxon>Uroviricota</taxon>
        <taxon>Caudoviricetes</taxon>
    </lineage>
</organism>
<sequence length="73" mass="8362">MTQRDLAEMADLRAESARKDEVYKRHIERLRSDRKVKQMDTLFIGLAVFLGGAGVAFVIYAAAMFSRWAMFGF</sequence>
<dbReference type="EMBL" id="BK015442">
    <property type="protein sequence ID" value="DAE06821.1"/>
    <property type="molecule type" value="Genomic_DNA"/>
</dbReference>
<feature type="transmembrane region" description="Helical" evidence="1">
    <location>
        <begin position="41"/>
        <end position="63"/>
    </location>
</feature>
<reference evidence="2" key="1">
    <citation type="journal article" date="2021" name="Proc. Natl. Acad. Sci. U.S.A.">
        <title>A Catalog of Tens of Thousands of Viruses from Human Metagenomes Reveals Hidden Associations with Chronic Diseases.</title>
        <authorList>
            <person name="Tisza M.J."/>
            <person name="Buck C.B."/>
        </authorList>
    </citation>
    <scope>NUCLEOTIDE SEQUENCE</scope>
    <source>
        <strain evidence="2">CtXBp18</strain>
    </source>
</reference>
<keyword evidence="1" id="KW-1133">Transmembrane helix</keyword>
<accession>A0A8S5PJQ2</accession>
<protein>
    <submittedName>
        <fullName evidence="2">Uncharacterized protein</fullName>
    </submittedName>
</protein>
<name>A0A8S5PJQ2_9CAUD</name>